<reference evidence="4" key="2">
    <citation type="submission" date="2015-11" db="EMBL/GenBank/DDBJ databases">
        <authorList>
            <person name="Anvar S.Y."/>
        </authorList>
    </citation>
    <scope>NUCLEOTIDE SEQUENCE [LARGE SCALE GENOMIC DNA]</scope>
</reference>
<dbReference type="CDD" id="cd06223">
    <property type="entry name" value="PRTases_typeI"/>
    <property type="match status" value="1"/>
</dbReference>
<evidence type="ECO:0000313" key="2">
    <source>
        <dbReference type="EMBL" id="TLD78723.1"/>
    </source>
</evidence>
<dbReference type="EMBL" id="JRPF02000004">
    <property type="protein sequence ID" value="TLD78723.1"/>
    <property type="molecule type" value="Genomic_DNA"/>
</dbReference>
<dbReference type="SUPFAM" id="SSF53271">
    <property type="entry name" value="PRTase-like"/>
    <property type="match status" value="1"/>
</dbReference>
<dbReference type="AlphaFoldDB" id="A0A099UEU0"/>
<accession>A0A099UEU0</accession>
<keyword evidence="3" id="KW-1185">Reference proteome</keyword>
<dbReference type="GeneID" id="78151320"/>
<dbReference type="EMBL" id="LN907858">
    <property type="protein sequence ID" value="CUU39990.1"/>
    <property type="molecule type" value="Genomic_DNA"/>
</dbReference>
<dbReference type="Gene3D" id="3.40.50.2020">
    <property type="match status" value="1"/>
</dbReference>
<name>A0A099UEU0_9HELI</name>
<dbReference type="RefSeq" id="WP_034325745.1">
    <property type="nucleotide sequence ID" value="NZ_CAJTQN010000003.1"/>
</dbReference>
<dbReference type="PATRIC" id="fig|76936.10.peg.1080"/>
<evidence type="ECO:0000313" key="3">
    <source>
        <dbReference type="Proteomes" id="UP000029925"/>
    </source>
</evidence>
<keyword evidence="2" id="KW-0808">Transferase</keyword>
<dbReference type="OrthoDB" id="5342812at2"/>
<evidence type="ECO:0000313" key="1">
    <source>
        <dbReference type="EMBL" id="CUU39990.1"/>
    </source>
</evidence>
<proteinExistence type="predicted"/>
<protein>
    <submittedName>
        <fullName evidence="2">Phosphoribosyltransferase</fullName>
    </submittedName>
</protein>
<dbReference type="KEGG" id="hty:BN2458_PEG1105"/>
<sequence length="195" mass="22262">MKCLVCERFSLQAVCKACIAAIPLTPRYRILADSIKAYSFYRYEDVMLLMQSKYSLIGSRILPLLAKKAALYFFTHNMEVLESMQGVQILGLDDYPYGAYSHNGVMMRVFVKESRGCFKAHYGVFKAQNNVKYAGESLAFRQKNPKRFVLQKPLKDSHIILFDDIITTGTSLNEAINVLKPNYKIVFCLTLCDAR</sequence>
<dbReference type="InterPro" id="IPR000836">
    <property type="entry name" value="PRTase_dom"/>
</dbReference>
<dbReference type="GO" id="GO:0016757">
    <property type="term" value="F:glycosyltransferase activity"/>
    <property type="evidence" value="ECO:0007669"/>
    <property type="project" value="UniProtKB-KW"/>
</dbReference>
<keyword evidence="2" id="KW-0328">Glycosyltransferase</keyword>
<gene>
    <name evidence="1" type="ORF">BN2458_PEG1105</name>
    <name evidence="2" type="ORF">LS75_005320</name>
</gene>
<dbReference type="STRING" id="76936.BN2458_PEG1105"/>
<reference evidence="1" key="3">
    <citation type="submission" date="2015-11" db="EMBL/GenBank/DDBJ databases">
        <authorList>
            <person name="Zhang Y."/>
            <person name="Guo Z."/>
        </authorList>
    </citation>
    <scope>NUCLEOTIDE SEQUENCE</scope>
    <source>
        <strain evidence="1">1</strain>
    </source>
</reference>
<dbReference type="Proteomes" id="UP000064525">
    <property type="component" value="Chromosome I"/>
</dbReference>
<evidence type="ECO:0000313" key="4">
    <source>
        <dbReference type="Proteomes" id="UP000064525"/>
    </source>
</evidence>
<reference evidence="2 3" key="1">
    <citation type="journal article" date="2014" name="Genome Announc.">
        <title>Draft genome sequences of eight enterohepatic helicobacter species isolated from both laboratory and wild rodents.</title>
        <authorList>
            <person name="Sheh A."/>
            <person name="Shen Z."/>
            <person name="Fox J.G."/>
        </authorList>
    </citation>
    <scope>NUCLEOTIDE SEQUENCE [LARGE SCALE GENOMIC DNA]</scope>
    <source>
        <strain evidence="2 3">MIT 98-6810</strain>
    </source>
</reference>
<dbReference type="InterPro" id="IPR029057">
    <property type="entry name" value="PRTase-like"/>
</dbReference>
<organism evidence="1 4">
    <name type="scientific">Helicobacter typhlonius</name>
    <dbReference type="NCBI Taxonomy" id="76936"/>
    <lineage>
        <taxon>Bacteria</taxon>
        <taxon>Pseudomonadati</taxon>
        <taxon>Campylobacterota</taxon>
        <taxon>Epsilonproteobacteria</taxon>
        <taxon>Campylobacterales</taxon>
        <taxon>Helicobacteraceae</taxon>
        <taxon>Helicobacter</taxon>
    </lineage>
</organism>
<dbReference type="Proteomes" id="UP000029925">
    <property type="component" value="Unassembled WGS sequence"/>
</dbReference>